<comment type="cofactor">
    <cofactor evidence="1">
        <name>Fe cation</name>
        <dbReference type="ChEBI" id="CHEBI:24875"/>
    </cofactor>
</comment>
<dbReference type="SUPFAM" id="SSF56796">
    <property type="entry name" value="Dehydroquinate synthase-like"/>
    <property type="match status" value="1"/>
</dbReference>
<evidence type="ECO:0000313" key="8">
    <source>
        <dbReference type="Proteomes" id="UP000244223"/>
    </source>
</evidence>
<dbReference type="InterPro" id="IPR056798">
    <property type="entry name" value="ADH_Fe_C"/>
</dbReference>
<sequence>MQGFSFATIKTVISDLGSCGKQLGTVAKSLAVTRALIITDKGIVASGLIQPALDSLKAAHIDAIVYTDVVADPPEHIVEQALDFARTQQIDGVIGLGGGSSMDVAKVIALLTYSSQKLAHVYGVANATGSRLPLIQIPTTAGTGSEVTPISIITTGATTKQGIVSPLLLADVAILDAELTVGLPPEVTAATGVDAMVHAIEAYTSKHRKNPYSDLLACEALRLLSRHIVTAVEEGHNLIARSAMLYGAMLAGQAFANAPVAAVHALAYPLGGHYHISHGLSNSLVLPHVLHFNLPAATAEYAQLANVINPYARAKQITLAEYFIDAMQTLIHAVKLPNSLRKLHVPETDLPMLAKDAMQQQRLLVNNPRELTEADALAIYQAAF</sequence>
<evidence type="ECO:0000256" key="2">
    <source>
        <dbReference type="ARBA" id="ARBA00007358"/>
    </source>
</evidence>
<keyword evidence="3" id="KW-0560">Oxidoreductase</keyword>
<evidence type="ECO:0000256" key="3">
    <source>
        <dbReference type="ARBA" id="ARBA00023002"/>
    </source>
</evidence>
<dbReference type="GO" id="GO:0046872">
    <property type="term" value="F:metal ion binding"/>
    <property type="evidence" value="ECO:0007669"/>
    <property type="project" value="InterPro"/>
</dbReference>
<dbReference type="AlphaFoldDB" id="A0A2T5J3N5"/>
<dbReference type="Proteomes" id="UP000244223">
    <property type="component" value="Unassembled WGS sequence"/>
</dbReference>
<dbReference type="OrthoDB" id="9815791at2"/>
<dbReference type="CDD" id="cd08193">
    <property type="entry name" value="HVD"/>
    <property type="match status" value="1"/>
</dbReference>
<evidence type="ECO:0000313" key="7">
    <source>
        <dbReference type="EMBL" id="PTQ91227.1"/>
    </source>
</evidence>
<dbReference type="EMBL" id="QAON01000001">
    <property type="protein sequence ID" value="PTQ91227.1"/>
    <property type="molecule type" value="Genomic_DNA"/>
</dbReference>
<proteinExistence type="inferred from homology"/>
<gene>
    <name evidence="7" type="ORF">C8N29_101300</name>
</gene>
<dbReference type="PROSITE" id="PS00913">
    <property type="entry name" value="ADH_IRON_1"/>
    <property type="match status" value="1"/>
</dbReference>
<organism evidence="7 8">
    <name type="scientific">Agitococcus lubricus</name>
    <dbReference type="NCBI Taxonomy" id="1077255"/>
    <lineage>
        <taxon>Bacteria</taxon>
        <taxon>Pseudomonadati</taxon>
        <taxon>Pseudomonadota</taxon>
        <taxon>Gammaproteobacteria</taxon>
        <taxon>Moraxellales</taxon>
        <taxon>Moraxellaceae</taxon>
        <taxon>Agitococcus</taxon>
    </lineage>
</organism>
<dbReference type="PANTHER" id="PTHR11496:SF102">
    <property type="entry name" value="ALCOHOL DEHYDROGENASE 4"/>
    <property type="match status" value="1"/>
</dbReference>
<dbReference type="FunFam" id="1.20.1090.10:FF:000001">
    <property type="entry name" value="Aldehyde-alcohol dehydrogenase"/>
    <property type="match status" value="1"/>
</dbReference>
<keyword evidence="8" id="KW-1185">Reference proteome</keyword>
<feature type="domain" description="Alcohol dehydrogenase iron-type/glycerol dehydrogenase GldA" evidence="5">
    <location>
        <begin position="20"/>
        <end position="176"/>
    </location>
</feature>
<comment type="caution">
    <text evidence="7">The sequence shown here is derived from an EMBL/GenBank/DDBJ whole genome shotgun (WGS) entry which is preliminary data.</text>
</comment>
<feature type="domain" description="Fe-containing alcohol dehydrogenase-like C-terminal" evidence="6">
    <location>
        <begin position="188"/>
        <end position="384"/>
    </location>
</feature>
<evidence type="ECO:0000256" key="4">
    <source>
        <dbReference type="ARBA" id="ARBA00023027"/>
    </source>
</evidence>
<reference evidence="7 8" key="1">
    <citation type="submission" date="2018-04" db="EMBL/GenBank/DDBJ databases">
        <title>Genomic Encyclopedia of Archaeal and Bacterial Type Strains, Phase II (KMG-II): from individual species to whole genera.</title>
        <authorList>
            <person name="Goeker M."/>
        </authorList>
    </citation>
    <scope>NUCLEOTIDE SEQUENCE [LARGE SCALE GENOMIC DNA]</scope>
    <source>
        <strain evidence="7 8">DSM 5822</strain>
    </source>
</reference>
<dbReference type="Pfam" id="PF25137">
    <property type="entry name" value="ADH_Fe_C"/>
    <property type="match status" value="1"/>
</dbReference>
<dbReference type="InterPro" id="IPR039697">
    <property type="entry name" value="Alcohol_dehydrogenase_Fe"/>
</dbReference>
<evidence type="ECO:0000259" key="5">
    <source>
        <dbReference type="Pfam" id="PF00465"/>
    </source>
</evidence>
<keyword evidence="4" id="KW-0520">NAD</keyword>
<comment type="similarity">
    <text evidence="2">Belongs to the iron-containing alcohol dehydrogenase family.</text>
</comment>
<dbReference type="FunFam" id="3.40.50.1970:FF:000003">
    <property type="entry name" value="Alcohol dehydrogenase, iron-containing"/>
    <property type="match status" value="1"/>
</dbReference>
<dbReference type="Gene3D" id="3.40.50.1970">
    <property type="match status" value="1"/>
</dbReference>
<dbReference type="RefSeq" id="WP_107864245.1">
    <property type="nucleotide sequence ID" value="NZ_QAON01000001.1"/>
</dbReference>
<dbReference type="GO" id="GO:0004022">
    <property type="term" value="F:alcohol dehydrogenase (NAD+) activity"/>
    <property type="evidence" value="ECO:0007669"/>
    <property type="project" value="TreeGrafter"/>
</dbReference>
<evidence type="ECO:0000259" key="6">
    <source>
        <dbReference type="Pfam" id="PF25137"/>
    </source>
</evidence>
<dbReference type="Gene3D" id="1.20.1090.10">
    <property type="entry name" value="Dehydroquinate synthase-like - alpha domain"/>
    <property type="match status" value="1"/>
</dbReference>
<protein>
    <submittedName>
        <fullName evidence="7">Alcohol dehydrogenase class IV</fullName>
    </submittedName>
</protein>
<accession>A0A2T5J3N5</accession>
<name>A0A2T5J3N5_9GAMM</name>
<dbReference type="InterPro" id="IPR018211">
    <property type="entry name" value="ADH_Fe_CS"/>
</dbReference>
<evidence type="ECO:0000256" key="1">
    <source>
        <dbReference type="ARBA" id="ARBA00001962"/>
    </source>
</evidence>
<dbReference type="InterPro" id="IPR001670">
    <property type="entry name" value="ADH_Fe/GldA"/>
</dbReference>
<dbReference type="Pfam" id="PF00465">
    <property type="entry name" value="Fe-ADH"/>
    <property type="match status" value="1"/>
</dbReference>
<dbReference type="PANTHER" id="PTHR11496">
    <property type="entry name" value="ALCOHOL DEHYDROGENASE"/>
    <property type="match status" value="1"/>
</dbReference>